<dbReference type="WBParaSite" id="SMRG1_61470.1">
    <property type="protein sequence ID" value="SMRG1_61470.1"/>
    <property type="gene ID" value="SMRG1_61470"/>
</dbReference>
<protein>
    <submittedName>
        <fullName evidence="2">Uncharacterized protein</fullName>
    </submittedName>
</protein>
<dbReference type="Gene3D" id="1.20.5.220">
    <property type="match status" value="1"/>
</dbReference>
<dbReference type="Pfam" id="PF08997">
    <property type="entry name" value="UCR_6-4kD"/>
    <property type="match status" value="1"/>
</dbReference>
<dbReference type="SUPFAM" id="SSF81518">
    <property type="entry name" value="Subunit XI (6.4 kDa protein) of cytochrome bc1 complex (Ubiquinol-cytochrome c reductase)"/>
    <property type="match status" value="1"/>
</dbReference>
<reference evidence="2" key="1">
    <citation type="submission" date="2023-11" db="UniProtKB">
        <authorList>
            <consortium name="WormBaseParasite"/>
        </authorList>
    </citation>
    <scope>IDENTIFICATION</scope>
</reference>
<dbReference type="GO" id="GO:0005739">
    <property type="term" value="C:mitochondrion"/>
    <property type="evidence" value="ECO:0007669"/>
    <property type="project" value="GOC"/>
</dbReference>
<accession>A0AA85A3K3</accession>
<evidence type="ECO:0000313" key="1">
    <source>
        <dbReference type="Proteomes" id="UP000050790"/>
    </source>
</evidence>
<evidence type="ECO:0000313" key="2">
    <source>
        <dbReference type="WBParaSite" id="SMRG1_61470.1"/>
    </source>
</evidence>
<dbReference type="AlphaFoldDB" id="A0AA85A3K3"/>
<dbReference type="Proteomes" id="UP000050790">
    <property type="component" value="Unassembled WGS sequence"/>
</dbReference>
<dbReference type="InterPro" id="IPR029027">
    <property type="entry name" value="Single_a-helix_sf"/>
</dbReference>
<name>A0AA85A3K3_9TREM</name>
<proteinExistence type="predicted"/>
<sequence>MDSLLANIKYSRAAIIPLMSFAKKWRRPATAWTITAGMLFVYITDWKTICTRIPFYNRKFLDSDK</sequence>
<organism evidence="1 2">
    <name type="scientific">Schistosoma margrebowiei</name>
    <dbReference type="NCBI Taxonomy" id="48269"/>
    <lineage>
        <taxon>Eukaryota</taxon>
        <taxon>Metazoa</taxon>
        <taxon>Spiralia</taxon>
        <taxon>Lophotrochozoa</taxon>
        <taxon>Platyhelminthes</taxon>
        <taxon>Trematoda</taxon>
        <taxon>Digenea</taxon>
        <taxon>Strigeidida</taxon>
        <taxon>Schistosomatoidea</taxon>
        <taxon>Schistosomatidae</taxon>
        <taxon>Schistosoma</taxon>
    </lineage>
</organism>
<dbReference type="InterPro" id="IPR015089">
    <property type="entry name" value="UQCR"/>
</dbReference>
<dbReference type="GO" id="GO:0006122">
    <property type="term" value="P:mitochondrial electron transport, ubiquinol to cytochrome c"/>
    <property type="evidence" value="ECO:0007669"/>
    <property type="project" value="InterPro"/>
</dbReference>